<comment type="caution">
    <text evidence="3">The sequence shown here is derived from an EMBL/GenBank/DDBJ whole genome shotgun (WGS) entry which is preliminary data.</text>
</comment>
<dbReference type="PANTHER" id="PTHR35395">
    <property type="entry name" value="DUF6536 DOMAIN-CONTAINING PROTEIN"/>
    <property type="match status" value="1"/>
</dbReference>
<evidence type="ECO:0000313" key="3">
    <source>
        <dbReference type="EMBL" id="KAI1618779.1"/>
    </source>
</evidence>
<feature type="transmembrane region" description="Helical" evidence="2">
    <location>
        <begin position="325"/>
        <end position="348"/>
    </location>
</feature>
<dbReference type="Proteomes" id="UP001203852">
    <property type="component" value="Unassembled WGS sequence"/>
</dbReference>
<dbReference type="EMBL" id="MU404350">
    <property type="protein sequence ID" value="KAI1618779.1"/>
    <property type="molecule type" value="Genomic_DNA"/>
</dbReference>
<feature type="transmembrane region" description="Helical" evidence="2">
    <location>
        <begin position="79"/>
        <end position="102"/>
    </location>
</feature>
<dbReference type="AlphaFoldDB" id="A0AAN6E669"/>
<proteinExistence type="predicted"/>
<feature type="transmembrane region" description="Helical" evidence="2">
    <location>
        <begin position="287"/>
        <end position="305"/>
    </location>
</feature>
<feature type="transmembrane region" description="Helical" evidence="2">
    <location>
        <begin position="229"/>
        <end position="251"/>
    </location>
</feature>
<feature type="compositionally biased region" description="Low complexity" evidence="1">
    <location>
        <begin position="473"/>
        <end position="488"/>
    </location>
</feature>
<keyword evidence="2" id="KW-1133">Transmembrane helix</keyword>
<keyword evidence="4" id="KW-1185">Reference proteome</keyword>
<sequence length="555" mass="60075">MGEILNPCAGDLDYSEGATPGDKFSLTHPWTYQWTQAEADAANTMPIPTFNAEYNNITALYCLAEPFDSPCKVEVYNPLLLVVGICLFFKSAFAISTLALLWKSSPVQCLGDAIQLFLQQEESDLTTEGLCTYGQNEFRLLTKHNRKSVSTDMRPRWIGGARAWSSRRKSWGSAIPRLTWITTYLPICCVLVVVAVLFIKGLMTNDGFTEAGFGDDPNNGSLYLPDFDYGYGTLIVADLPQIIITACYFTFSSLYSALFQGREWSLFSQAPRRLKVTTPADGQDSSYLLSVPFFWGAVYLLISSVSPSDANVIGMGLHYSLGYSVQALVATLLLAAVALLIPLVLTVWPLPSQNSIIVGTNSAAISAQCQRLPTRRSVRVSAQADRRYNSANSEVSAEDNAAGDVDTGYRHGSEAGAGAEDGPGRAPAPDGDSVSESRRLLAISHKDDLVDGYCRQPEPGAEGEVAAVPKSDPQAQPAPAVAHQADPAGTEDDAPDNASQEVQLLDNDPDQTPRLQELRWGVLQPGGADSNNRGHLGLGIAKRILGQPEDGHWYR</sequence>
<keyword evidence="2" id="KW-0472">Membrane</keyword>
<evidence type="ECO:0000313" key="4">
    <source>
        <dbReference type="Proteomes" id="UP001203852"/>
    </source>
</evidence>
<protein>
    <submittedName>
        <fullName evidence="3">Uncharacterized protein</fullName>
    </submittedName>
</protein>
<evidence type="ECO:0000256" key="1">
    <source>
        <dbReference type="SAM" id="MobiDB-lite"/>
    </source>
</evidence>
<organism evidence="3 4">
    <name type="scientific">Exophiala viscosa</name>
    <dbReference type="NCBI Taxonomy" id="2486360"/>
    <lineage>
        <taxon>Eukaryota</taxon>
        <taxon>Fungi</taxon>
        <taxon>Dikarya</taxon>
        <taxon>Ascomycota</taxon>
        <taxon>Pezizomycotina</taxon>
        <taxon>Eurotiomycetes</taxon>
        <taxon>Chaetothyriomycetidae</taxon>
        <taxon>Chaetothyriales</taxon>
        <taxon>Herpotrichiellaceae</taxon>
        <taxon>Exophiala</taxon>
    </lineage>
</organism>
<gene>
    <name evidence="3" type="ORF">EDD36DRAFT_460417</name>
</gene>
<dbReference type="PANTHER" id="PTHR35395:SF1">
    <property type="entry name" value="DUF6536 DOMAIN-CONTAINING PROTEIN"/>
    <property type="match status" value="1"/>
</dbReference>
<keyword evidence="2" id="KW-0812">Transmembrane</keyword>
<evidence type="ECO:0000256" key="2">
    <source>
        <dbReference type="SAM" id="Phobius"/>
    </source>
</evidence>
<reference evidence="3" key="1">
    <citation type="journal article" date="2022" name="bioRxiv">
        <title>Deciphering the potential niche of two novel black yeast fungi from a biological soil crust based on their genomes, phenotypes, and melanin regulation.</title>
        <authorList>
            <consortium name="DOE Joint Genome Institute"/>
            <person name="Carr E.C."/>
            <person name="Barton Q."/>
            <person name="Grambo S."/>
            <person name="Sullivan M."/>
            <person name="Renfro C.M."/>
            <person name="Kuo A."/>
            <person name="Pangilinan J."/>
            <person name="Lipzen A."/>
            <person name="Keymanesh K."/>
            <person name="Savage E."/>
            <person name="Barry K."/>
            <person name="Grigoriev I.V."/>
            <person name="Riekhof W.R."/>
            <person name="Harris S.S."/>
        </authorList>
    </citation>
    <scope>NUCLEOTIDE SEQUENCE</scope>
    <source>
        <strain evidence="3">JF 03-4F</strain>
    </source>
</reference>
<feature type="region of interest" description="Disordered" evidence="1">
    <location>
        <begin position="376"/>
        <end position="436"/>
    </location>
</feature>
<name>A0AAN6E669_9EURO</name>
<feature type="region of interest" description="Disordered" evidence="1">
    <location>
        <begin position="449"/>
        <end position="499"/>
    </location>
</feature>
<accession>A0AAN6E669</accession>
<feature type="transmembrane region" description="Helical" evidence="2">
    <location>
        <begin position="178"/>
        <end position="199"/>
    </location>
</feature>